<dbReference type="Pfam" id="PF00219">
    <property type="entry name" value="IGFBP"/>
    <property type="match status" value="1"/>
</dbReference>
<feature type="signal peptide" evidence="7">
    <location>
        <begin position="1"/>
        <end position="20"/>
    </location>
</feature>
<feature type="domain" description="Kazal-like" evidence="10">
    <location>
        <begin position="112"/>
        <end position="162"/>
    </location>
</feature>
<dbReference type="AlphaFoldDB" id="A0A8T0BJX6"/>
<dbReference type="InterPro" id="IPR013783">
    <property type="entry name" value="Ig-like_fold"/>
</dbReference>
<evidence type="ECO:0000259" key="9">
    <source>
        <dbReference type="PROSITE" id="PS51323"/>
    </source>
</evidence>
<evidence type="ECO:0000256" key="6">
    <source>
        <dbReference type="SAM" id="MobiDB-lite"/>
    </source>
</evidence>
<sequence length="364" mass="40658">MPYLAVLLALLLAPFSETLSLEHLRHLDWQRDMRPGQRCPAKCLREHCPDARLLQSCIWGQIRDLCGCCWECGNGEGQLCDPEPRTGSTFFGQCAEGLRCKVQRRDPTMKADPKPVCVCEKQEILCGTDGKTYENICQLRAVQRKLGEQRKVMIAHHGPCRAKPVITYAPGDIIALEGSNILLSCEVSSYPAVSIQWKKEGDNTFLAFEDSNRAMQASGGPRRFELTGWLQIHKVGRDDAGVYTCAARNTFGETSASARLRVIHRGSQSGRELPARKNEAHRPSINEAESEDDEDYEGQPSGNMYLPRYRNAQYVPRKSHPGSVWAGPEDPPAWHLHTNLKPPLPFPAFLVSSSPPPPGLQYHM</sequence>
<dbReference type="InterPro" id="IPR003599">
    <property type="entry name" value="Ig_sub"/>
</dbReference>
<keyword evidence="2" id="KW-0964">Secreted</keyword>
<evidence type="ECO:0000256" key="3">
    <source>
        <dbReference type="ARBA" id="ARBA00022729"/>
    </source>
</evidence>
<keyword evidence="5" id="KW-0393">Immunoglobulin domain</keyword>
<evidence type="ECO:0000256" key="4">
    <source>
        <dbReference type="ARBA" id="ARBA00023157"/>
    </source>
</evidence>
<dbReference type="PROSITE" id="PS51323">
    <property type="entry name" value="IGFBP_N_2"/>
    <property type="match status" value="1"/>
</dbReference>
<dbReference type="Pfam" id="PF13927">
    <property type="entry name" value="Ig_3"/>
    <property type="match status" value="1"/>
</dbReference>
<accession>A0A8T0BJX6</accession>
<dbReference type="InterPro" id="IPR036058">
    <property type="entry name" value="Kazal_dom_sf"/>
</dbReference>
<dbReference type="SUPFAM" id="SSF100895">
    <property type="entry name" value="Kazal-type serine protease inhibitors"/>
    <property type="match status" value="1"/>
</dbReference>
<dbReference type="InterPro" id="IPR002350">
    <property type="entry name" value="Kazal_dom"/>
</dbReference>
<dbReference type="InterPro" id="IPR000867">
    <property type="entry name" value="IGFBP-like"/>
</dbReference>
<evidence type="ECO:0000256" key="7">
    <source>
        <dbReference type="SAM" id="SignalP"/>
    </source>
</evidence>
<dbReference type="PROSITE" id="PS51465">
    <property type="entry name" value="KAZAL_2"/>
    <property type="match status" value="1"/>
</dbReference>
<feature type="chain" id="PRO_5035912330" description="Kazal-type serine protease inhibitor domain-containing protein 1" evidence="7">
    <location>
        <begin position="21"/>
        <end position="364"/>
    </location>
</feature>
<dbReference type="InterPro" id="IPR007110">
    <property type="entry name" value="Ig-like_dom"/>
</dbReference>
<dbReference type="SMART" id="SM00280">
    <property type="entry name" value="KAZAL"/>
    <property type="match status" value="1"/>
</dbReference>
<comment type="caution">
    <text evidence="11">The sequence shown here is derived from an EMBL/GenBank/DDBJ whole genome shotgun (WGS) entry which is preliminary data.</text>
</comment>
<evidence type="ECO:0000259" key="8">
    <source>
        <dbReference type="PROSITE" id="PS50835"/>
    </source>
</evidence>
<dbReference type="SMART" id="SM00409">
    <property type="entry name" value="IG"/>
    <property type="match status" value="1"/>
</dbReference>
<comment type="subcellular location">
    <subcellularLocation>
        <location evidence="1">Secreted</location>
    </subcellularLocation>
</comment>
<dbReference type="SUPFAM" id="SSF48726">
    <property type="entry name" value="Immunoglobulin"/>
    <property type="match status" value="1"/>
</dbReference>
<evidence type="ECO:0000256" key="1">
    <source>
        <dbReference type="ARBA" id="ARBA00004613"/>
    </source>
</evidence>
<dbReference type="Pfam" id="PF07648">
    <property type="entry name" value="Kazal_2"/>
    <property type="match status" value="1"/>
</dbReference>
<dbReference type="PANTHER" id="PTHR14186">
    <property type="entry name" value="INSULIN-LIKE GROWTH FACTOR BINDING PROTEIN-RELATED"/>
    <property type="match status" value="1"/>
</dbReference>
<protein>
    <recommendedName>
        <fullName evidence="13">Kazal-type serine protease inhibitor domain-containing protein 1</fullName>
    </recommendedName>
</protein>
<dbReference type="Gene3D" id="2.60.40.10">
    <property type="entry name" value="Immunoglobulins"/>
    <property type="match status" value="1"/>
</dbReference>
<dbReference type="FunFam" id="2.60.40.10:FF:000032">
    <property type="entry name" value="palladin isoform X1"/>
    <property type="match status" value="1"/>
</dbReference>
<dbReference type="CDD" id="cd00104">
    <property type="entry name" value="KAZAL_FS"/>
    <property type="match status" value="1"/>
</dbReference>
<keyword evidence="4" id="KW-1015">Disulfide bond</keyword>
<dbReference type="InterPro" id="IPR036179">
    <property type="entry name" value="Ig-like_dom_sf"/>
</dbReference>
<evidence type="ECO:0000256" key="5">
    <source>
        <dbReference type="ARBA" id="ARBA00023319"/>
    </source>
</evidence>
<dbReference type="Proteomes" id="UP000606274">
    <property type="component" value="Unassembled WGS sequence"/>
</dbReference>
<feature type="compositionally biased region" description="Acidic residues" evidence="6">
    <location>
        <begin position="288"/>
        <end position="297"/>
    </location>
</feature>
<feature type="domain" description="IGFBP N-terminal" evidence="9">
    <location>
        <begin position="35"/>
        <end position="120"/>
    </location>
</feature>
<evidence type="ECO:0000256" key="2">
    <source>
        <dbReference type="ARBA" id="ARBA00022525"/>
    </source>
</evidence>
<dbReference type="InterPro" id="IPR009030">
    <property type="entry name" value="Growth_fac_rcpt_cys_sf"/>
</dbReference>
<dbReference type="GO" id="GO:0005520">
    <property type="term" value="F:insulin-like growth factor binding"/>
    <property type="evidence" value="ECO:0007669"/>
    <property type="project" value="InterPro"/>
</dbReference>
<dbReference type="Gene3D" id="4.10.40.20">
    <property type="match status" value="1"/>
</dbReference>
<evidence type="ECO:0008006" key="13">
    <source>
        <dbReference type="Google" id="ProtNLM"/>
    </source>
</evidence>
<dbReference type="SMART" id="SM00408">
    <property type="entry name" value="IGc2"/>
    <property type="match status" value="1"/>
</dbReference>
<feature type="domain" description="Ig-like" evidence="8">
    <location>
        <begin position="164"/>
        <end position="261"/>
    </location>
</feature>
<gene>
    <name evidence="11" type="ORF">HF521_018627</name>
</gene>
<feature type="compositionally biased region" description="Basic and acidic residues" evidence="6">
    <location>
        <begin position="273"/>
        <end position="284"/>
    </location>
</feature>
<dbReference type="Gene3D" id="3.30.60.30">
    <property type="match status" value="1"/>
</dbReference>
<dbReference type="InterPro" id="IPR003598">
    <property type="entry name" value="Ig_sub2"/>
</dbReference>
<dbReference type="SUPFAM" id="SSF57184">
    <property type="entry name" value="Growth factor receptor domain"/>
    <property type="match status" value="1"/>
</dbReference>
<proteinExistence type="predicted"/>
<dbReference type="InterPro" id="IPR011390">
    <property type="entry name" value="IGFBP_rP_mac25"/>
</dbReference>
<dbReference type="GO" id="GO:0001558">
    <property type="term" value="P:regulation of cell growth"/>
    <property type="evidence" value="ECO:0007669"/>
    <property type="project" value="InterPro"/>
</dbReference>
<name>A0A8T0BJX6_SILME</name>
<keyword evidence="12" id="KW-1185">Reference proteome</keyword>
<reference evidence="11" key="1">
    <citation type="submission" date="2020-08" db="EMBL/GenBank/DDBJ databases">
        <title>Chromosome-level assembly of Southern catfish (Silurus meridionalis) provides insights into visual adaptation to the nocturnal and benthic lifestyles.</title>
        <authorList>
            <person name="Zhang Y."/>
            <person name="Wang D."/>
            <person name="Peng Z."/>
        </authorList>
    </citation>
    <scope>NUCLEOTIDE SEQUENCE</scope>
    <source>
        <strain evidence="11">SWU-2019-XX</strain>
        <tissue evidence="11">Muscle</tissue>
    </source>
</reference>
<dbReference type="GO" id="GO:0005615">
    <property type="term" value="C:extracellular space"/>
    <property type="evidence" value="ECO:0007669"/>
    <property type="project" value="TreeGrafter"/>
</dbReference>
<evidence type="ECO:0000313" key="12">
    <source>
        <dbReference type="Proteomes" id="UP000606274"/>
    </source>
</evidence>
<dbReference type="PANTHER" id="PTHR14186:SF23">
    <property type="entry name" value="KAZAL-TYPE SERINE PEPTIDASE INHIBITOR DOMAIN 2"/>
    <property type="match status" value="1"/>
</dbReference>
<keyword evidence="3 7" id="KW-0732">Signal</keyword>
<organism evidence="11 12">
    <name type="scientific">Silurus meridionalis</name>
    <name type="common">Southern catfish</name>
    <name type="synonym">Silurus soldatovi meridionalis</name>
    <dbReference type="NCBI Taxonomy" id="175797"/>
    <lineage>
        <taxon>Eukaryota</taxon>
        <taxon>Metazoa</taxon>
        <taxon>Chordata</taxon>
        <taxon>Craniata</taxon>
        <taxon>Vertebrata</taxon>
        <taxon>Euteleostomi</taxon>
        <taxon>Actinopterygii</taxon>
        <taxon>Neopterygii</taxon>
        <taxon>Teleostei</taxon>
        <taxon>Ostariophysi</taxon>
        <taxon>Siluriformes</taxon>
        <taxon>Siluridae</taxon>
        <taxon>Silurus</taxon>
    </lineage>
</organism>
<dbReference type="PROSITE" id="PS50835">
    <property type="entry name" value="IG_LIKE"/>
    <property type="match status" value="1"/>
</dbReference>
<dbReference type="GO" id="GO:0009966">
    <property type="term" value="P:regulation of signal transduction"/>
    <property type="evidence" value="ECO:0007669"/>
    <property type="project" value="TreeGrafter"/>
</dbReference>
<evidence type="ECO:0000259" key="10">
    <source>
        <dbReference type="PROSITE" id="PS51465"/>
    </source>
</evidence>
<feature type="region of interest" description="Disordered" evidence="6">
    <location>
        <begin position="265"/>
        <end position="305"/>
    </location>
</feature>
<evidence type="ECO:0000313" key="11">
    <source>
        <dbReference type="EMBL" id="KAF7707409.1"/>
    </source>
</evidence>
<dbReference type="EMBL" id="JABFDY010000005">
    <property type="protein sequence ID" value="KAF7707409.1"/>
    <property type="molecule type" value="Genomic_DNA"/>
</dbReference>